<evidence type="ECO:0000313" key="1">
    <source>
        <dbReference type="EMBL" id="TDH12192.1"/>
    </source>
</evidence>
<dbReference type="AlphaFoldDB" id="A0A484DAF4"/>
<name>A0A484DAF4_PERFV</name>
<accession>A0A484DAF4</accession>
<gene>
    <name evidence="1" type="ORF">EPR50_G00070000</name>
</gene>
<dbReference type="EMBL" id="SCKG01000006">
    <property type="protein sequence ID" value="TDH12192.1"/>
    <property type="molecule type" value="Genomic_DNA"/>
</dbReference>
<organism evidence="1 2">
    <name type="scientific">Perca flavescens</name>
    <name type="common">American yellow perch</name>
    <name type="synonym">Morone flavescens</name>
    <dbReference type="NCBI Taxonomy" id="8167"/>
    <lineage>
        <taxon>Eukaryota</taxon>
        <taxon>Metazoa</taxon>
        <taxon>Chordata</taxon>
        <taxon>Craniata</taxon>
        <taxon>Vertebrata</taxon>
        <taxon>Euteleostomi</taxon>
        <taxon>Actinopterygii</taxon>
        <taxon>Neopterygii</taxon>
        <taxon>Teleostei</taxon>
        <taxon>Neoteleostei</taxon>
        <taxon>Acanthomorphata</taxon>
        <taxon>Eupercaria</taxon>
        <taxon>Perciformes</taxon>
        <taxon>Percoidei</taxon>
        <taxon>Percidae</taxon>
        <taxon>Percinae</taxon>
        <taxon>Perca</taxon>
    </lineage>
</organism>
<reference evidence="1 2" key="1">
    <citation type="submission" date="2019-01" db="EMBL/GenBank/DDBJ databases">
        <title>A chromosome-scale genome assembly of the yellow perch, Perca flavescens.</title>
        <authorList>
            <person name="Feron R."/>
            <person name="Morvezen R."/>
            <person name="Bestin A."/>
            <person name="Haffray P."/>
            <person name="Klopp C."/>
            <person name="Zahm M."/>
            <person name="Cabau C."/>
            <person name="Roques C."/>
            <person name="Donnadieu C."/>
            <person name="Bouchez O."/>
            <person name="Christie M."/>
            <person name="Larson W."/>
            <person name="Guiguen Y."/>
        </authorList>
    </citation>
    <scope>NUCLEOTIDE SEQUENCE [LARGE SCALE GENOMIC DNA]</scope>
    <source>
        <strain evidence="1">YP-PL-M2</strain>
        <tissue evidence="1">Blood</tissue>
    </source>
</reference>
<comment type="caution">
    <text evidence="1">The sequence shown here is derived from an EMBL/GenBank/DDBJ whole genome shotgun (WGS) entry which is preliminary data.</text>
</comment>
<dbReference type="PANTHER" id="PTHR31025:SF30">
    <property type="entry name" value="SI:DKEY-15H8.17"/>
    <property type="match status" value="1"/>
</dbReference>
<protein>
    <submittedName>
        <fullName evidence="1">Uncharacterized protein</fullName>
    </submittedName>
</protein>
<keyword evidence="2" id="KW-1185">Reference proteome</keyword>
<sequence>MASVAEELTKALPSLSESDFNNLLTHLATQSLKEHSDLQFLSIEDIEGVIPPVAVRRLMYYLKTPGQLIDTEDTLPSCQIRTSAGSLPPSPSLASPPTLVQRPDWMSSFEIPWQKMPANLRQCVAQGLRPRKQEHLSMVRIIVQAIQEKCLNPTRNQCSEIARQVIEKHPKSFADVTAEGELIGCGYGSLLNQIKTRIDHVNCDNTLVRVRRPKQHATCETASSNESPTPSKFSKTDCYGCVNWHPIDLPQGETPESVEGKRKEMVELFSVEGPTAAERAWVEEYMIKTYASQRYTINANPPPSMDEIQEKWPFLFLKRFLCNHFATLTGIDIDARFVGCLGTKGKKILHFFQSQLARWNKEVRKVLQDIEKAGCDKVNHGVACTLTTMAFFKDDVDALFLPADVTTTAADINRSLSAPSTPRLIALGDSVLKANRWMLTVDGKVIIGPQELPDFDSALAALFSCFYSFNIQYQTEAENTLEFIQRFIVRINPEGSKCQSRTQISRRTGKTVQRKNANLNPVVAAFIRELVDFEWQNY</sequence>
<proteinExistence type="predicted"/>
<dbReference type="Proteomes" id="UP000295070">
    <property type="component" value="Chromosome 6"/>
</dbReference>
<dbReference type="PANTHER" id="PTHR31025">
    <property type="entry name" value="SI:CH211-196P9.1-RELATED"/>
    <property type="match status" value="1"/>
</dbReference>
<evidence type="ECO:0000313" key="2">
    <source>
        <dbReference type="Proteomes" id="UP000295070"/>
    </source>
</evidence>
<dbReference type="STRING" id="8167.A0A484DAF4"/>